<proteinExistence type="predicted"/>
<reference evidence="1 2" key="1">
    <citation type="submission" date="2017-10" db="EMBL/GenBank/DDBJ databases">
        <title>The draft genome sequence of Lewinella nigricans NBRC 102662.</title>
        <authorList>
            <person name="Wang K."/>
        </authorList>
    </citation>
    <scope>NUCLEOTIDE SEQUENCE [LARGE SCALE GENOMIC DNA]</scope>
    <source>
        <strain evidence="1 2">NBRC 102662</strain>
    </source>
</reference>
<dbReference type="EMBL" id="PDUD01000049">
    <property type="protein sequence ID" value="PHN01790.1"/>
    <property type="molecule type" value="Genomic_DNA"/>
</dbReference>
<name>A0A2D0N032_FLAN2</name>
<protein>
    <submittedName>
        <fullName evidence="1">Uncharacterized protein</fullName>
    </submittedName>
</protein>
<keyword evidence="2" id="KW-1185">Reference proteome</keyword>
<evidence type="ECO:0000313" key="2">
    <source>
        <dbReference type="Proteomes" id="UP000223913"/>
    </source>
</evidence>
<accession>A0A2D0N032</accession>
<evidence type="ECO:0000313" key="1">
    <source>
        <dbReference type="EMBL" id="PHN01790.1"/>
    </source>
</evidence>
<sequence length="484" mass="58502">MIQHKLIDLLRQFNRKEMTRFREFVHSPYFNKHRDVRALTQYLDSCYPEFSAFQCDRYRVYKKVFPRKAHDQGKLAVVFTYTYRLAEQFLAQEMLRSGEAETNHLLLRGMRQVKAFELYQKVLDRSGAQLENAGEQSSTHWWHRYQMASERDYFLNHIIAKRDLSGLNVMEEQLDRFYLAEKLKNAVEAQVRRNMVKVETESRMLDSAVREVAENLEVYRNIPAIYLYYKLFEMLREKDHRHYYEALQELKSGESCFPPPERASLYNYFQNYCIREINQNNLEFLQELFRLYQSQLEQELLLEEGYLSEWHYKNIVTVGLRLEELDWVHEFIRTYRDRLRPEVADNAYRFNLAAYYHEAKVYGKVLDLLIKVEYRDPRYNLGAKALLLRTYYELEEDEALYSLVDSFLQYLQRNQKMSDARREGFYHLFRMTRRAAHIRSRLGYDKKEKTAKDLDRLKRELETTGGILNQSWLEAKMDEIAKYC</sequence>
<gene>
    <name evidence="1" type="ORF">CRP01_35485</name>
</gene>
<comment type="caution">
    <text evidence="1">The sequence shown here is derived from an EMBL/GenBank/DDBJ whole genome shotgun (WGS) entry which is preliminary data.</text>
</comment>
<dbReference type="AlphaFoldDB" id="A0A2D0N032"/>
<organism evidence="1 2">
    <name type="scientific">Flavilitoribacter nigricans (strain ATCC 23147 / DSM 23189 / NBRC 102662 / NCIMB 1420 / SS-2)</name>
    <name type="common">Lewinella nigricans</name>
    <dbReference type="NCBI Taxonomy" id="1122177"/>
    <lineage>
        <taxon>Bacteria</taxon>
        <taxon>Pseudomonadati</taxon>
        <taxon>Bacteroidota</taxon>
        <taxon>Saprospiria</taxon>
        <taxon>Saprospirales</taxon>
        <taxon>Lewinellaceae</taxon>
        <taxon>Flavilitoribacter</taxon>
    </lineage>
</organism>
<dbReference type="Proteomes" id="UP000223913">
    <property type="component" value="Unassembled WGS sequence"/>
</dbReference>